<evidence type="ECO:0000313" key="3">
    <source>
        <dbReference type="EMBL" id="KAJ8937962.1"/>
    </source>
</evidence>
<dbReference type="AlphaFoldDB" id="A0AAV8XH74"/>
<keyword evidence="1" id="KW-0521">NADP</keyword>
<comment type="caution">
    <text evidence="3">The sequence shown here is derived from an EMBL/GenBank/DDBJ whole genome shotgun (WGS) entry which is preliminary data.</text>
</comment>
<name>A0AAV8XH74_9CUCU</name>
<evidence type="ECO:0000313" key="4">
    <source>
        <dbReference type="Proteomes" id="UP001162156"/>
    </source>
</evidence>
<dbReference type="PANTHER" id="PTHR43544:SF7">
    <property type="entry name" value="NADB-LER2"/>
    <property type="match status" value="1"/>
</dbReference>
<gene>
    <name evidence="3" type="ORF">NQ314_011649</name>
</gene>
<dbReference type="InterPro" id="IPR036291">
    <property type="entry name" value="NAD(P)-bd_dom_sf"/>
</dbReference>
<dbReference type="Proteomes" id="UP001162156">
    <property type="component" value="Unassembled WGS sequence"/>
</dbReference>
<dbReference type="GO" id="GO:0004090">
    <property type="term" value="F:carbonyl reductase (NADPH) activity"/>
    <property type="evidence" value="ECO:0007669"/>
    <property type="project" value="TreeGrafter"/>
</dbReference>
<dbReference type="SUPFAM" id="SSF51735">
    <property type="entry name" value="NAD(P)-binding Rossmann-fold domains"/>
    <property type="match status" value="1"/>
</dbReference>
<keyword evidence="4" id="KW-1185">Reference proteome</keyword>
<evidence type="ECO:0008006" key="5">
    <source>
        <dbReference type="Google" id="ProtNLM"/>
    </source>
</evidence>
<protein>
    <recommendedName>
        <fullName evidence="5">C-factor</fullName>
    </recommendedName>
</protein>
<sequence length="85" mass="9595">MGYKIFGTKIHIAVNMVTKSLSIDLKKDGIIVTCIHPGWVKTDMGGSNATMDVETSVSNIVELIRNLSEKHNGQFYQWDGKQIRW</sequence>
<proteinExistence type="predicted"/>
<evidence type="ECO:0000256" key="2">
    <source>
        <dbReference type="ARBA" id="ARBA00023002"/>
    </source>
</evidence>
<organism evidence="3 4">
    <name type="scientific">Rhamnusium bicolor</name>
    <dbReference type="NCBI Taxonomy" id="1586634"/>
    <lineage>
        <taxon>Eukaryota</taxon>
        <taxon>Metazoa</taxon>
        <taxon>Ecdysozoa</taxon>
        <taxon>Arthropoda</taxon>
        <taxon>Hexapoda</taxon>
        <taxon>Insecta</taxon>
        <taxon>Pterygota</taxon>
        <taxon>Neoptera</taxon>
        <taxon>Endopterygota</taxon>
        <taxon>Coleoptera</taxon>
        <taxon>Polyphaga</taxon>
        <taxon>Cucujiformia</taxon>
        <taxon>Chrysomeloidea</taxon>
        <taxon>Cerambycidae</taxon>
        <taxon>Lepturinae</taxon>
        <taxon>Rhagiini</taxon>
        <taxon>Rhamnusium</taxon>
    </lineage>
</organism>
<accession>A0AAV8XH74</accession>
<dbReference type="GO" id="GO:0005737">
    <property type="term" value="C:cytoplasm"/>
    <property type="evidence" value="ECO:0007669"/>
    <property type="project" value="TreeGrafter"/>
</dbReference>
<keyword evidence="2" id="KW-0560">Oxidoreductase</keyword>
<dbReference type="PANTHER" id="PTHR43544">
    <property type="entry name" value="SHORT-CHAIN DEHYDROGENASE/REDUCTASE"/>
    <property type="match status" value="1"/>
</dbReference>
<dbReference type="EMBL" id="JANEYF010003248">
    <property type="protein sequence ID" value="KAJ8937962.1"/>
    <property type="molecule type" value="Genomic_DNA"/>
</dbReference>
<evidence type="ECO:0000256" key="1">
    <source>
        <dbReference type="ARBA" id="ARBA00022857"/>
    </source>
</evidence>
<dbReference type="Gene3D" id="3.40.50.720">
    <property type="entry name" value="NAD(P)-binding Rossmann-like Domain"/>
    <property type="match status" value="1"/>
</dbReference>
<dbReference type="InterPro" id="IPR051468">
    <property type="entry name" value="Fungal_SecMetab_SDRs"/>
</dbReference>
<reference evidence="3" key="1">
    <citation type="journal article" date="2023" name="Insect Mol. Biol.">
        <title>Genome sequencing provides insights into the evolution of gene families encoding plant cell wall-degrading enzymes in longhorned beetles.</title>
        <authorList>
            <person name="Shin N.R."/>
            <person name="Okamura Y."/>
            <person name="Kirsch R."/>
            <person name="Pauchet Y."/>
        </authorList>
    </citation>
    <scope>NUCLEOTIDE SEQUENCE</scope>
    <source>
        <strain evidence="3">RBIC_L_NR</strain>
    </source>
</reference>